<feature type="domain" description="AB hydrolase-1" evidence="1">
    <location>
        <begin position="172"/>
        <end position="236"/>
    </location>
</feature>
<dbReference type="PRINTS" id="PR00111">
    <property type="entry name" value="ABHYDROLASE"/>
</dbReference>
<accession>A0ABN3VE76</accession>
<dbReference type="SUPFAM" id="SSF53474">
    <property type="entry name" value="alpha/beta-Hydrolases"/>
    <property type="match status" value="1"/>
</dbReference>
<sequence length="253" mass="26285">MTVHFELTGPGDGAVVVLSNSLGTDLALWDEQVPALSRQFRVLRYDQRGHGRTPAVPGPYDLAQLGGDVLALLDHLGVERAHFAGVSLGGMTGMWLAEHAPDRIGRLALICTSAELGPASNWHDRAALVRAQGTTPVVESSLSRWFTPAAAGKPDIAAKFGGMIEGCAAEGYAGCCEAIASMDLLAGLGSITAPTLVIAGEDDPATPPHHAERIAAAVPGARLAVLAEAAHLANAEQPAAINELLLDHFTRSL</sequence>
<dbReference type="PANTHER" id="PTHR43433">
    <property type="entry name" value="HYDROLASE, ALPHA/BETA FOLD FAMILY PROTEIN"/>
    <property type="match status" value="1"/>
</dbReference>
<gene>
    <name evidence="2" type="primary">pcaD</name>
    <name evidence="2" type="ORF">GCM10010470_31700</name>
</gene>
<organism evidence="2 3">
    <name type="scientific">Saccharopolyspora taberi</name>
    <dbReference type="NCBI Taxonomy" id="60895"/>
    <lineage>
        <taxon>Bacteria</taxon>
        <taxon>Bacillati</taxon>
        <taxon>Actinomycetota</taxon>
        <taxon>Actinomycetes</taxon>
        <taxon>Pseudonocardiales</taxon>
        <taxon>Pseudonocardiaceae</taxon>
        <taxon>Saccharopolyspora</taxon>
    </lineage>
</organism>
<feature type="domain" description="AB hydrolase-1" evidence="1">
    <location>
        <begin position="15"/>
        <end position="120"/>
    </location>
</feature>
<dbReference type="InterPro" id="IPR026968">
    <property type="entry name" value="PcaD/CatD"/>
</dbReference>
<evidence type="ECO:0000313" key="3">
    <source>
        <dbReference type="Proteomes" id="UP001500979"/>
    </source>
</evidence>
<dbReference type="RefSeq" id="WP_344680442.1">
    <property type="nucleotide sequence ID" value="NZ_BAAAUX010000014.1"/>
</dbReference>
<dbReference type="Pfam" id="PF00561">
    <property type="entry name" value="Abhydrolase_1"/>
    <property type="match status" value="2"/>
</dbReference>
<dbReference type="NCBIfam" id="TIGR02427">
    <property type="entry name" value="protocat_pcaD"/>
    <property type="match status" value="1"/>
</dbReference>
<proteinExistence type="predicted"/>
<reference evidence="2 3" key="1">
    <citation type="journal article" date="2019" name="Int. J. Syst. Evol. Microbiol.">
        <title>The Global Catalogue of Microorganisms (GCM) 10K type strain sequencing project: providing services to taxonomists for standard genome sequencing and annotation.</title>
        <authorList>
            <consortium name="The Broad Institute Genomics Platform"/>
            <consortium name="The Broad Institute Genome Sequencing Center for Infectious Disease"/>
            <person name="Wu L."/>
            <person name="Ma J."/>
        </authorList>
    </citation>
    <scope>NUCLEOTIDE SEQUENCE [LARGE SCALE GENOMIC DNA]</scope>
    <source>
        <strain evidence="2 3">JCM 9383</strain>
    </source>
</reference>
<comment type="caution">
    <text evidence="2">The sequence shown here is derived from an EMBL/GenBank/DDBJ whole genome shotgun (WGS) entry which is preliminary data.</text>
</comment>
<evidence type="ECO:0000313" key="2">
    <source>
        <dbReference type="EMBL" id="GAA2794445.1"/>
    </source>
</evidence>
<dbReference type="Gene3D" id="3.40.50.1820">
    <property type="entry name" value="alpha/beta hydrolase"/>
    <property type="match status" value="1"/>
</dbReference>
<dbReference type="PANTHER" id="PTHR43433:SF5">
    <property type="entry name" value="AB HYDROLASE-1 DOMAIN-CONTAINING PROTEIN"/>
    <property type="match status" value="1"/>
</dbReference>
<keyword evidence="3" id="KW-1185">Reference proteome</keyword>
<evidence type="ECO:0000259" key="1">
    <source>
        <dbReference type="Pfam" id="PF00561"/>
    </source>
</evidence>
<dbReference type="EMBL" id="BAAAUX010000014">
    <property type="protein sequence ID" value="GAA2794445.1"/>
    <property type="molecule type" value="Genomic_DNA"/>
</dbReference>
<dbReference type="InterPro" id="IPR050471">
    <property type="entry name" value="AB_hydrolase"/>
</dbReference>
<dbReference type="Proteomes" id="UP001500979">
    <property type="component" value="Unassembled WGS sequence"/>
</dbReference>
<protein>
    <submittedName>
        <fullName evidence="2">3-oxoadipate enol-lactonase</fullName>
    </submittedName>
</protein>
<dbReference type="InterPro" id="IPR029058">
    <property type="entry name" value="AB_hydrolase_fold"/>
</dbReference>
<dbReference type="InterPro" id="IPR000073">
    <property type="entry name" value="AB_hydrolase_1"/>
</dbReference>
<name>A0ABN3VE76_9PSEU</name>